<organism evidence="1 3">
    <name type="scientific">Bacteroides faecis</name>
    <dbReference type="NCBI Taxonomy" id="674529"/>
    <lineage>
        <taxon>Bacteria</taxon>
        <taxon>Pseudomonadati</taxon>
        <taxon>Bacteroidota</taxon>
        <taxon>Bacteroidia</taxon>
        <taxon>Bacteroidales</taxon>
        <taxon>Bacteroidaceae</taxon>
        <taxon>Bacteroides</taxon>
    </lineage>
</organism>
<dbReference type="AlphaFoldDB" id="A0A174LBY2"/>
<accession>A0A3E5G2N2</accession>
<dbReference type="EMBL" id="CZAE01000008">
    <property type="protein sequence ID" value="CUP21633.1"/>
    <property type="molecule type" value="Genomic_DNA"/>
</dbReference>
<keyword evidence="4" id="KW-1185">Reference proteome</keyword>
<gene>
    <name evidence="1" type="ORF">ERS852461_02117</name>
    <name evidence="2" type="ORF">NXY30_20790</name>
</gene>
<dbReference type="RefSeq" id="WP_022301503.1">
    <property type="nucleotide sequence ID" value="NZ_CABMFH010000040.1"/>
</dbReference>
<evidence type="ECO:0000313" key="3">
    <source>
        <dbReference type="Proteomes" id="UP000095606"/>
    </source>
</evidence>
<evidence type="ECO:0000313" key="4">
    <source>
        <dbReference type="Proteomes" id="UP001060104"/>
    </source>
</evidence>
<dbReference type="EMBL" id="CP103141">
    <property type="protein sequence ID" value="UVQ73444.1"/>
    <property type="molecule type" value="Genomic_DNA"/>
</dbReference>
<dbReference type="Proteomes" id="UP001060104">
    <property type="component" value="Chromosome"/>
</dbReference>
<sequence length="91" mass="10196">MMTYDFTSAENKVIIHINQGLILGDYNNDRTRLLAKTFVSKEMLFDSQVSVDNEVAEMRDLIKKSAEYNASPKAAFGIDELTGEVGEVSLF</sequence>
<dbReference type="GeneID" id="69590237"/>
<reference evidence="1 3" key="1">
    <citation type="submission" date="2015-09" db="EMBL/GenBank/DDBJ databases">
        <authorList>
            <consortium name="Pathogen Informatics"/>
        </authorList>
    </citation>
    <scope>NUCLEOTIDE SEQUENCE [LARGE SCALE GENOMIC DNA]</scope>
    <source>
        <strain evidence="1 3">2789STDY5834846</strain>
    </source>
</reference>
<name>A0A174LBY2_9BACE</name>
<proteinExistence type="predicted"/>
<evidence type="ECO:0000313" key="1">
    <source>
        <dbReference type="EMBL" id="CUP21633.1"/>
    </source>
</evidence>
<accession>A0A174LBY2</accession>
<protein>
    <submittedName>
        <fullName evidence="1">Uncharacterized protein</fullName>
    </submittedName>
</protein>
<reference evidence="2" key="2">
    <citation type="submission" date="2022-08" db="EMBL/GenBank/DDBJ databases">
        <title>Genome Sequencing of Bacteroides fragilis Group Isolates with Nanopore Technology.</title>
        <authorList>
            <person name="Tisza M.J."/>
            <person name="Smith D."/>
            <person name="Dekker J.P."/>
        </authorList>
    </citation>
    <scope>NUCLEOTIDE SEQUENCE</scope>
    <source>
        <strain evidence="2">BFG-527</strain>
    </source>
</reference>
<dbReference type="Proteomes" id="UP000095606">
    <property type="component" value="Unassembled WGS sequence"/>
</dbReference>
<evidence type="ECO:0000313" key="2">
    <source>
        <dbReference type="EMBL" id="UVQ73444.1"/>
    </source>
</evidence>